<dbReference type="PANTHER" id="PTHR30399:SF1">
    <property type="entry name" value="UTP PYROPHOSPHATASE"/>
    <property type="match status" value="1"/>
</dbReference>
<dbReference type="PANTHER" id="PTHR30399">
    <property type="entry name" value="UNCHARACTERIZED PROTEIN YGJP"/>
    <property type="match status" value="1"/>
</dbReference>
<feature type="region of interest" description="Disordered" evidence="1">
    <location>
        <begin position="1"/>
        <end position="30"/>
    </location>
</feature>
<name>A0A450SPF2_9GAMM</name>
<protein>
    <recommendedName>
        <fullName evidence="2">YgjP-like metallopeptidase domain-containing protein</fullName>
    </recommendedName>
</protein>
<gene>
    <name evidence="3" type="ORF">BECKDK2373B_GA0170837_105418</name>
</gene>
<dbReference type="AlphaFoldDB" id="A0A450SPF2"/>
<dbReference type="InterPro" id="IPR002725">
    <property type="entry name" value="YgjP-like_metallopeptidase"/>
</dbReference>
<reference evidence="3" key="1">
    <citation type="submission" date="2019-02" db="EMBL/GenBank/DDBJ databases">
        <authorList>
            <person name="Gruber-Vodicka R. H."/>
            <person name="Seah K. B. B."/>
        </authorList>
    </citation>
    <scope>NUCLEOTIDE SEQUENCE</scope>
    <source>
        <strain evidence="3">BECK_DK47</strain>
    </source>
</reference>
<dbReference type="InterPro" id="IPR053136">
    <property type="entry name" value="UTP_pyrophosphatase-like"/>
</dbReference>
<organism evidence="3">
    <name type="scientific">Candidatus Kentrum sp. DK</name>
    <dbReference type="NCBI Taxonomy" id="2126562"/>
    <lineage>
        <taxon>Bacteria</taxon>
        <taxon>Pseudomonadati</taxon>
        <taxon>Pseudomonadota</taxon>
        <taxon>Gammaproteobacteria</taxon>
        <taxon>Candidatus Kentrum</taxon>
    </lineage>
</organism>
<proteinExistence type="predicted"/>
<accession>A0A450SPF2</accession>
<dbReference type="EMBL" id="CAADEX010000054">
    <property type="protein sequence ID" value="VFJ55788.1"/>
    <property type="molecule type" value="Genomic_DNA"/>
</dbReference>
<sequence length="275" mass="30987">MREEKYKGATRSDPSRALCRKSGTSDGQALLPGGERISYTLYRMPRRKRVHLVVSHDGHLQVRAPSRFTQSKAEHAIRERGDWVLETLLRVRALQAGRPSLESGTPLPFLGETLHLQVMPRTGSPATPSVTRRENTLWVRIPDRQPGESGSDGPVADREMIRLSLEKWYRRQTRSFLPARLNALAGRVGTKSPSKVSIRGQKTRWGSCSGKGHISLNWRLMLLPRELVDYVLIHELCHLYHMNHSPEFWALVARAVPGWKACRAGLAGVRGNLVL</sequence>
<evidence type="ECO:0000256" key="1">
    <source>
        <dbReference type="SAM" id="MobiDB-lite"/>
    </source>
</evidence>
<dbReference type="Pfam" id="PF01863">
    <property type="entry name" value="YgjP-like"/>
    <property type="match status" value="1"/>
</dbReference>
<dbReference type="Gene3D" id="3.30.2010.10">
    <property type="entry name" value="Metalloproteases ('zincins'), catalytic domain"/>
    <property type="match status" value="1"/>
</dbReference>
<evidence type="ECO:0000259" key="2">
    <source>
        <dbReference type="Pfam" id="PF01863"/>
    </source>
</evidence>
<feature type="domain" description="YgjP-like metallopeptidase" evidence="2">
    <location>
        <begin position="48"/>
        <end position="266"/>
    </location>
</feature>
<dbReference type="CDD" id="cd07344">
    <property type="entry name" value="M48_yhfN_like"/>
    <property type="match status" value="1"/>
</dbReference>
<evidence type="ECO:0000313" key="3">
    <source>
        <dbReference type="EMBL" id="VFJ55788.1"/>
    </source>
</evidence>